<sequence>MIQTCIDSGKGDELQMEAANITKNVWPEQHRSVPWVIINGVSLKSFQAQMYDLPRYLCD</sequence>
<dbReference type="EMBL" id="KN549571">
    <property type="protein sequence ID" value="KHJ96854.1"/>
    <property type="molecule type" value="Genomic_DNA"/>
</dbReference>
<keyword evidence="2" id="KW-1185">Reference proteome</keyword>
<dbReference type="AlphaFoldDB" id="A0A0B1THV6"/>
<gene>
    <name evidence="1" type="ORF">OESDEN_03169</name>
</gene>
<evidence type="ECO:0000313" key="2">
    <source>
        <dbReference type="Proteomes" id="UP000053660"/>
    </source>
</evidence>
<reference evidence="1 2" key="1">
    <citation type="submission" date="2014-03" db="EMBL/GenBank/DDBJ databases">
        <title>Draft genome of the hookworm Oesophagostomum dentatum.</title>
        <authorList>
            <person name="Mitreva M."/>
        </authorList>
    </citation>
    <scope>NUCLEOTIDE SEQUENCE [LARGE SCALE GENOMIC DNA]</scope>
    <source>
        <strain evidence="1 2">OD-Hann</strain>
    </source>
</reference>
<evidence type="ECO:0000313" key="1">
    <source>
        <dbReference type="EMBL" id="KHJ96854.1"/>
    </source>
</evidence>
<accession>A0A0B1THV6</accession>
<dbReference type="OrthoDB" id="958254at2759"/>
<dbReference type="Proteomes" id="UP000053660">
    <property type="component" value="Unassembled WGS sequence"/>
</dbReference>
<name>A0A0B1THV6_OESDE</name>
<organism evidence="1 2">
    <name type="scientific">Oesophagostomum dentatum</name>
    <name type="common">Nodular worm</name>
    <dbReference type="NCBI Taxonomy" id="61180"/>
    <lineage>
        <taxon>Eukaryota</taxon>
        <taxon>Metazoa</taxon>
        <taxon>Ecdysozoa</taxon>
        <taxon>Nematoda</taxon>
        <taxon>Chromadorea</taxon>
        <taxon>Rhabditida</taxon>
        <taxon>Rhabditina</taxon>
        <taxon>Rhabditomorpha</taxon>
        <taxon>Strongyloidea</taxon>
        <taxon>Strongylidae</taxon>
        <taxon>Oesophagostomum</taxon>
    </lineage>
</organism>
<feature type="non-terminal residue" evidence="1">
    <location>
        <position position="59"/>
    </location>
</feature>
<proteinExistence type="predicted"/>
<evidence type="ECO:0008006" key="3">
    <source>
        <dbReference type="Google" id="ProtNLM"/>
    </source>
</evidence>
<protein>
    <recommendedName>
        <fullName evidence="3">Thioredoxin-like fold domain-containing protein</fullName>
    </recommendedName>
</protein>